<keyword evidence="6" id="KW-0966">Cell projection</keyword>
<dbReference type="EMBL" id="JBHTLR010000004">
    <property type="protein sequence ID" value="MFD1215470.1"/>
    <property type="molecule type" value="Genomic_DNA"/>
</dbReference>
<dbReference type="Gene3D" id="1.20.58.380">
    <property type="entry name" value="Flagellar protein flit"/>
    <property type="match status" value="1"/>
</dbReference>
<gene>
    <name evidence="6" type="ORF">ACFQ2X_02565</name>
</gene>
<keyword evidence="6" id="KW-0282">Flagellum</keyword>
<evidence type="ECO:0000256" key="5">
    <source>
        <dbReference type="ARBA" id="ARBA00093797"/>
    </source>
</evidence>
<evidence type="ECO:0000256" key="4">
    <source>
        <dbReference type="ARBA" id="ARBA00023186"/>
    </source>
</evidence>
<name>A0ABW3U7R6_9GAMM</name>
<keyword evidence="3" id="KW-1005">Bacterial flagellum biogenesis</keyword>
<dbReference type="RefSeq" id="WP_230437786.1">
    <property type="nucleotide sequence ID" value="NZ_CP087715.1"/>
</dbReference>
<keyword evidence="2" id="KW-0963">Cytoplasm</keyword>
<evidence type="ECO:0000256" key="2">
    <source>
        <dbReference type="ARBA" id="ARBA00022490"/>
    </source>
</evidence>
<evidence type="ECO:0000313" key="7">
    <source>
        <dbReference type="Proteomes" id="UP001597264"/>
    </source>
</evidence>
<dbReference type="InterPro" id="IPR008622">
    <property type="entry name" value="FliT"/>
</dbReference>
<evidence type="ECO:0000256" key="3">
    <source>
        <dbReference type="ARBA" id="ARBA00022795"/>
    </source>
</evidence>
<dbReference type="Proteomes" id="UP001597264">
    <property type="component" value="Unassembled WGS sequence"/>
</dbReference>
<protein>
    <recommendedName>
        <fullName evidence="5">Flagellar protein FliT</fullName>
    </recommendedName>
</protein>
<sequence length="128" mass="14960">MKKFHIVDDSPLNTPERLLAAYANLLARSTRMQAWVREHDWFNLVEEQTCYAIEVDAIARAEAQLDLNENEIRRKADLLEQILELDLDIRQRLRERQGELQELIGTSQRKRDLSRAYGTLVSLDPGNR</sequence>
<comment type="subcellular location">
    <subcellularLocation>
        <location evidence="1">Cytoplasm</location>
        <location evidence="1">Cytosol</location>
    </subcellularLocation>
</comment>
<dbReference type="Pfam" id="PF05400">
    <property type="entry name" value="FliT"/>
    <property type="match status" value="1"/>
</dbReference>
<keyword evidence="4" id="KW-0143">Chaperone</keyword>
<evidence type="ECO:0000313" key="6">
    <source>
        <dbReference type="EMBL" id="MFD1215470.1"/>
    </source>
</evidence>
<organism evidence="6 7">
    <name type="scientific">Microbulbifer celer</name>
    <dbReference type="NCBI Taxonomy" id="435905"/>
    <lineage>
        <taxon>Bacteria</taxon>
        <taxon>Pseudomonadati</taxon>
        <taxon>Pseudomonadota</taxon>
        <taxon>Gammaproteobacteria</taxon>
        <taxon>Cellvibrionales</taxon>
        <taxon>Microbulbiferaceae</taxon>
        <taxon>Microbulbifer</taxon>
    </lineage>
</organism>
<keyword evidence="6" id="KW-0969">Cilium</keyword>
<evidence type="ECO:0000256" key="1">
    <source>
        <dbReference type="ARBA" id="ARBA00004514"/>
    </source>
</evidence>
<reference evidence="7" key="1">
    <citation type="journal article" date="2019" name="Int. J. Syst. Evol. Microbiol.">
        <title>The Global Catalogue of Microorganisms (GCM) 10K type strain sequencing project: providing services to taxonomists for standard genome sequencing and annotation.</title>
        <authorList>
            <consortium name="The Broad Institute Genomics Platform"/>
            <consortium name="The Broad Institute Genome Sequencing Center for Infectious Disease"/>
            <person name="Wu L."/>
            <person name="Ma J."/>
        </authorList>
    </citation>
    <scope>NUCLEOTIDE SEQUENCE [LARGE SCALE GENOMIC DNA]</scope>
    <source>
        <strain evidence="7">CCUG 54356</strain>
    </source>
</reference>
<keyword evidence="7" id="KW-1185">Reference proteome</keyword>
<comment type="caution">
    <text evidence="6">The sequence shown here is derived from an EMBL/GenBank/DDBJ whole genome shotgun (WGS) entry which is preliminary data.</text>
</comment>
<proteinExistence type="predicted"/>
<accession>A0ABW3U7R6</accession>